<feature type="domain" description="HTH-like" evidence="1">
    <location>
        <begin position="40"/>
        <end position="85"/>
    </location>
</feature>
<dbReference type="Pfam" id="PF13683">
    <property type="entry name" value="rve_3"/>
    <property type="match status" value="1"/>
</dbReference>
<accession>A0A1G7BG47</accession>
<evidence type="ECO:0000259" key="2">
    <source>
        <dbReference type="Pfam" id="PF13683"/>
    </source>
</evidence>
<feature type="domain" description="Integrase catalytic" evidence="2">
    <location>
        <begin position="91"/>
        <end position="161"/>
    </location>
</feature>
<dbReference type="Pfam" id="PF13276">
    <property type="entry name" value="HTH_21"/>
    <property type="match status" value="1"/>
</dbReference>
<dbReference type="SUPFAM" id="SSF53098">
    <property type="entry name" value="Ribonuclease H-like"/>
    <property type="match status" value="1"/>
</dbReference>
<keyword evidence="4" id="KW-1185">Reference proteome</keyword>
<dbReference type="InterPro" id="IPR050900">
    <property type="entry name" value="Transposase_IS3/IS150/IS904"/>
</dbReference>
<dbReference type="InterPro" id="IPR001584">
    <property type="entry name" value="Integrase_cat-core"/>
</dbReference>
<evidence type="ECO:0000313" key="4">
    <source>
        <dbReference type="Proteomes" id="UP000198908"/>
    </source>
</evidence>
<organism evidence="3 4">
    <name type="scientific">Paraburkholderia lycopersici</name>
    <dbReference type="NCBI Taxonomy" id="416944"/>
    <lineage>
        <taxon>Bacteria</taxon>
        <taxon>Pseudomonadati</taxon>
        <taxon>Pseudomonadota</taxon>
        <taxon>Betaproteobacteria</taxon>
        <taxon>Burkholderiales</taxon>
        <taxon>Burkholderiaceae</taxon>
        <taxon>Paraburkholderia</taxon>
    </lineage>
</organism>
<evidence type="ECO:0000313" key="3">
    <source>
        <dbReference type="EMBL" id="SDE25406.1"/>
    </source>
</evidence>
<name>A0A1G7BG47_9BURK</name>
<gene>
    <name evidence="3" type="ORF">SAMN05421548_1397</name>
</gene>
<dbReference type="EMBL" id="FMYQ01000039">
    <property type="protein sequence ID" value="SDE25406.1"/>
    <property type="molecule type" value="Genomic_DNA"/>
</dbReference>
<dbReference type="STRING" id="416944.SAMN05421548_1397"/>
<protein>
    <submittedName>
        <fullName evidence="3">Integrase core domain-containing protein</fullName>
    </submittedName>
</protein>
<dbReference type="InterPro" id="IPR012337">
    <property type="entry name" value="RNaseH-like_sf"/>
</dbReference>
<dbReference type="AlphaFoldDB" id="A0A1G7BG47"/>
<dbReference type="PANTHER" id="PTHR46889">
    <property type="entry name" value="TRANSPOSASE INSF FOR INSERTION SEQUENCE IS3B-RELATED"/>
    <property type="match status" value="1"/>
</dbReference>
<evidence type="ECO:0000259" key="1">
    <source>
        <dbReference type="Pfam" id="PF13276"/>
    </source>
</evidence>
<reference evidence="4" key="1">
    <citation type="submission" date="2016-09" db="EMBL/GenBank/DDBJ databases">
        <authorList>
            <person name="Varghese N."/>
            <person name="Submissions S."/>
        </authorList>
    </citation>
    <scope>NUCLEOTIDE SEQUENCE [LARGE SCALE GENOMIC DNA]</scope>
    <source>
        <strain evidence="4">TNe-862</strain>
    </source>
</reference>
<proteinExistence type="predicted"/>
<dbReference type="InterPro" id="IPR025948">
    <property type="entry name" value="HTH-like_dom"/>
</dbReference>
<sequence>MARQRGAWPTRALCRLLGVSHSGFHEWLGRATGKRSQENVRLTRLVRESFESSDRTYGSARLCHDLRAAGEICGVNRVARLMQQALLTQHGTTCSMSRRGDCWDNTAMDSFFSTLKTGRVSRSIYRTRDAARADVFDYIERFDNPFDNLHRRHSTLNFLGPVQFEQCIAG</sequence>
<dbReference type="PANTHER" id="PTHR46889:SF4">
    <property type="entry name" value="TRANSPOSASE INSO FOR INSERTION SEQUENCE ELEMENT IS911B-RELATED"/>
    <property type="match status" value="1"/>
</dbReference>
<dbReference type="GO" id="GO:0015074">
    <property type="term" value="P:DNA integration"/>
    <property type="evidence" value="ECO:0007669"/>
    <property type="project" value="InterPro"/>
</dbReference>
<dbReference type="Proteomes" id="UP000198908">
    <property type="component" value="Unassembled WGS sequence"/>
</dbReference>